<organism evidence="11 12">
    <name type="scientific">Aetokthonos hydrillicola Thurmond2011</name>
    <dbReference type="NCBI Taxonomy" id="2712845"/>
    <lineage>
        <taxon>Bacteria</taxon>
        <taxon>Bacillati</taxon>
        <taxon>Cyanobacteriota</taxon>
        <taxon>Cyanophyceae</taxon>
        <taxon>Nostocales</taxon>
        <taxon>Hapalosiphonaceae</taxon>
        <taxon>Aetokthonos</taxon>
    </lineage>
</organism>
<evidence type="ECO:0000256" key="5">
    <source>
        <dbReference type="ARBA" id="ARBA00022519"/>
    </source>
</evidence>
<evidence type="ECO:0000256" key="2">
    <source>
        <dbReference type="ARBA" id="ARBA00010942"/>
    </source>
</evidence>
<evidence type="ECO:0000313" key="12">
    <source>
        <dbReference type="Proteomes" id="UP000667802"/>
    </source>
</evidence>
<keyword evidence="5" id="KW-0997">Cell inner membrane</keyword>
<evidence type="ECO:0000256" key="1">
    <source>
        <dbReference type="ARBA" id="ARBA00004429"/>
    </source>
</evidence>
<comment type="caution">
    <text evidence="11">The sequence shown here is derived from an EMBL/GenBank/DDBJ whole genome shotgun (WGS) entry which is preliminary data.</text>
</comment>
<feature type="transmembrane region" description="Helical" evidence="10">
    <location>
        <begin position="344"/>
        <end position="363"/>
    </location>
</feature>
<dbReference type="PANTHER" id="PTHR32063:SF11">
    <property type="entry name" value="CATION OR DRUG EFFLUX SYSTEM PROTEIN"/>
    <property type="match status" value="1"/>
</dbReference>
<dbReference type="GO" id="GO:0015562">
    <property type="term" value="F:efflux transmembrane transporter activity"/>
    <property type="evidence" value="ECO:0007669"/>
    <property type="project" value="InterPro"/>
</dbReference>
<dbReference type="PRINTS" id="PR00702">
    <property type="entry name" value="ACRIFLAVINRP"/>
</dbReference>
<dbReference type="GO" id="GO:0042910">
    <property type="term" value="F:xenobiotic transmembrane transporter activity"/>
    <property type="evidence" value="ECO:0007669"/>
    <property type="project" value="TreeGrafter"/>
</dbReference>
<feature type="transmembrane region" description="Helical" evidence="10">
    <location>
        <begin position="1038"/>
        <end position="1060"/>
    </location>
</feature>
<dbReference type="Gene3D" id="3.30.70.1430">
    <property type="entry name" value="Multidrug efflux transporter AcrB pore domain"/>
    <property type="match status" value="2"/>
</dbReference>
<feature type="transmembrane region" description="Helical" evidence="10">
    <location>
        <begin position="541"/>
        <end position="561"/>
    </location>
</feature>
<dbReference type="SUPFAM" id="SSF82866">
    <property type="entry name" value="Multidrug efflux transporter AcrB transmembrane domain"/>
    <property type="match status" value="2"/>
</dbReference>
<keyword evidence="8 10" id="KW-0472">Membrane</keyword>
<dbReference type="Gene3D" id="3.30.70.1440">
    <property type="entry name" value="Multidrug efflux transporter AcrB pore domain"/>
    <property type="match status" value="1"/>
</dbReference>
<dbReference type="RefSeq" id="WP_310833954.1">
    <property type="nucleotide sequence ID" value="NZ_JAALHA020000008.1"/>
</dbReference>
<sequence>MILSIADIFIKRPVLTTVCTILIVLLGGICLPLLPIEYIPQIAPIQVQISSSYVGADPQTIETTVTTPIERKLNGTRDMQYFSSTSATGTSNISAYFGVGTNPSVDQVNIQNNLQQATPLLPSAVQQQGIVVKTASTSLLVVYGFFSPNDEYDAKFISNYVDLYVNDEIARIQGVGQVNIFGQQQYAMRVWLDPNALASRGLTVTDVTTAVQAQNLVVGGGSVGGEPAPKGQQYQIPLKLQGMFKNATEAENIVVKVASDGTQIKLRDVGRVELGAQSYTSAAKINGKPGVALSVYQLPGSNALDVANRIDTRMKELEQSFPPGIKRVLVYDTVGFIEESNKEVLYTLLEAIALVVLVIFVFLQNWRATVIPTIAIPVSLLGAMVFAKVLGFSINSLTMFGLVLATGLVVDDAILVVEAISTKMDNEGKSAREASFEAMNELSGALIATGLVLMAVFVPVSFFPGATGLLYKQFALIIAFSVAVSVFNAISFSPSVSAILLRPTRPATGPLGWFFRKFNQGFSWVVRRYISLVQFLIRLRYGVIAVFVVGLIATVFMFRVVPTGFVPSEDQGSILGIVQGPNSASRQYTENILDQVHETLTGIPEIVSVAEISGAGFNGNVANQGIFFSHLKPWDERKKSTQTVSAILKRLNVDLGNKITGAIVVASSPPPISGFSPLGGANMQLEDTTQGRYSFQDFAANAQAILQKANQTGVFAPPRGAYTQFTADTPQYEIDINRDRLNALNVNFNDVLNTISTSFGSSYVTQFVLGPRYYQVYVELDAQYRNNPEALKQLYVRSSSSGGNSSTTTRSTSTTNSNNTSNNIVSLDQLITIKPYTGPAVISHFNGYRSILLQGAQSSNYSSGQALDAIQKAYQQSALPGIKFEWSDLSREQVASGSLGSLIFLFSIVIVFLVLAAQYESYIDPTIILLTVPLAILGALGAVALRRFVEPTLANDVYCNIALVMLIGLASKNAILIVEFANLAMEEGKSIVDAALTASEERFRPILMTAIAALVGFFPLVIASGAGANARHSLGTAVFGGLLVATILSLVILPVLYVVIKTLEVRFLGGDKSKRGDGSTPPPSSSSEQEYAHSGSGKSTKPEASRKH</sequence>
<dbReference type="Gene3D" id="1.20.1640.10">
    <property type="entry name" value="Multidrug efflux transporter AcrB transmembrane domain"/>
    <property type="match status" value="2"/>
</dbReference>
<evidence type="ECO:0000256" key="10">
    <source>
        <dbReference type="SAM" id="Phobius"/>
    </source>
</evidence>
<feature type="transmembrane region" description="Helical" evidence="10">
    <location>
        <begin position="961"/>
        <end position="985"/>
    </location>
</feature>
<keyword evidence="12" id="KW-1185">Reference proteome</keyword>
<dbReference type="InterPro" id="IPR027463">
    <property type="entry name" value="AcrB_DN_DC_subdom"/>
</dbReference>
<keyword evidence="6 10" id="KW-0812">Transmembrane</keyword>
<accession>A0AAP5MAY6</accession>
<proteinExistence type="inferred from homology"/>
<evidence type="ECO:0000256" key="4">
    <source>
        <dbReference type="ARBA" id="ARBA00022475"/>
    </source>
</evidence>
<feature type="compositionally biased region" description="Low complexity" evidence="9">
    <location>
        <begin position="797"/>
        <end position="820"/>
    </location>
</feature>
<dbReference type="SUPFAM" id="SSF82714">
    <property type="entry name" value="Multidrug efflux transporter AcrB TolC docking domain, DN and DC subdomains"/>
    <property type="match status" value="2"/>
</dbReference>
<feature type="region of interest" description="Disordered" evidence="9">
    <location>
        <begin position="796"/>
        <end position="820"/>
    </location>
</feature>
<feature type="region of interest" description="Disordered" evidence="9">
    <location>
        <begin position="1070"/>
        <end position="1108"/>
    </location>
</feature>
<evidence type="ECO:0000256" key="8">
    <source>
        <dbReference type="ARBA" id="ARBA00023136"/>
    </source>
</evidence>
<evidence type="ECO:0000256" key="6">
    <source>
        <dbReference type="ARBA" id="ARBA00022692"/>
    </source>
</evidence>
<evidence type="ECO:0000313" key="11">
    <source>
        <dbReference type="EMBL" id="MDR9896433.1"/>
    </source>
</evidence>
<feature type="transmembrane region" description="Helical" evidence="10">
    <location>
        <begin position="1006"/>
        <end position="1026"/>
    </location>
</feature>
<protein>
    <submittedName>
        <fullName evidence="11">Efflux RND transporter permease subunit</fullName>
    </submittedName>
</protein>
<feature type="transmembrane region" description="Helical" evidence="10">
    <location>
        <begin position="12"/>
        <end position="34"/>
    </location>
</feature>
<dbReference type="GO" id="GO:0005886">
    <property type="term" value="C:plasma membrane"/>
    <property type="evidence" value="ECO:0007669"/>
    <property type="project" value="UniProtKB-SubCell"/>
</dbReference>
<dbReference type="InterPro" id="IPR001036">
    <property type="entry name" value="Acrflvin-R"/>
</dbReference>
<comment type="subcellular location">
    <subcellularLocation>
        <location evidence="1">Cell inner membrane</location>
        <topology evidence="1">Multi-pass membrane protein</topology>
    </subcellularLocation>
</comment>
<feature type="transmembrane region" description="Helical" evidence="10">
    <location>
        <begin position="442"/>
        <end position="462"/>
    </location>
</feature>
<keyword evidence="3" id="KW-0813">Transport</keyword>
<dbReference type="Gene3D" id="3.30.2090.10">
    <property type="entry name" value="Multidrug efflux transporter AcrB TolC docking domain, DN and DC subdomains"/>
    <property type="match status" value="2"/>
</dbReference>
<feature type="transmembrane region" description="Helical" evidence="10">
    <location>
        <begin position="400"/>
        <end position="421"/>
    </location>
</feature>
<evidence type="ECO:0000256" key="3">
    <source>
        <dbReference type="ARBA" id="ARBA00022448"/>
    </source>
</evidence>
<dbReference type="InterPro" id="IPR004764">
    <property type="entry name" value="MdtF-like"/>
</dbReference>
<evidence type="ECO:0000256" key="7">
    <source>
        <dbReference type="ARBA" id="ARBA00022989"/>
    </source>
</evidence>
<feature type="transmembrane region" description="Helical" evidence="10">
    <location>
        <begin position="474"/>
        <end position="501"/>
    </location>
</feature>
<dbReference type="Proteomes" id="UP000667802">
    <property type="component" value="Unassembled WGS sequence"/>
</dbReference>
<reference evidence="12" key="1">
    <citation type="journal article" date="2021" name="Science">
        <title>Hunting the eagle killer: A cyanobacterial neurotoxin causes vacuolar myelinopathy.</title>
        <authorList>
            <person name="Breinlinger S."/>
            <person name="Phillips T.J."/>
            <person name="Haram B.N."/>
            <person name="Mares J."/>
            <person name="Martinez Yerena J.A."/>
            <person name="Hrouzek P."/>
            <person name="Sobotka R."/>
            <person name="Henderson W.M."/>
            <person name="Schmieder P."/>
            <person name="Williams S.M."/>
            <person name="Lauderdale J.D."/>
            <person name="Wilde H.D."/>
            <person name="Gerrin W."/>
            <person name="Kust A."/>
            <person name="Washington J.W."/>
            <person name="Wagner C."/>
            <person name="Geier B."/>
            <person name="Liebeke M."/>
            <person name="Enke H."/>
            <person name="Niedermeyer T.H.J."/>
            <person name="Wilde S.B."/>
        </authorList>
    </citation>
    <scope>NUCLEOTIDE SEQUENCE [LARGE SCALE GENOMIC DNA]</scope>
    <source>
        <strain evidence="12">Thurmond2011</strain>
    </source>
</reference>
<evidence type="ECO:0000256" key="9">
    <source>
        <dbReference type="SAM" id="MobiDB-lite"/>
    </source>
</evidence>
<keyword evidence="4" id="KW-1003">Cell membrane</keyword>
<dbReference type="PANTHER" id="PTHR32063">
    <property type="match status" value="1"/>
</dbReference>
<dbReference type="NCBIfam" id="TIGR00915">
    <property type="entry name" value="2A0602"/>
    <property type="match status" value="1"/>
</dbReference>
<dbReference type="GO" id="GO:0009636">
    <property type="term" value="P:response to toxic substance"/>
    <property type="evidence" value="ECO:0007669"/>
    <property type="project" value="UniProtKB-ARBA"/>
</dbReference>
<dbReference type="EMBL" id="JAALHA020000008">
    <property type="protein sequence ID" value="MDR9896433.1"/>
    <property type="molecule type" value="Genomic_DNA"/>
</dbReference>
<feature type="transmembrane region" description="Helical" evidence="10">
    <location>
        <begin position="894"/>
        <end position="915"/>
    </location>
</feature>
<dbReference type="Pfam" id="PF00873">
    <property type="entry name" value="ACR_tran"/>
    <property type="match status" value="1"/>
</dbReference>
<feature type="transmembrane region" description="Helical" evidence="10">
    <location>
        <begin position="370"/>
        <end position="394"/>
    </location>
</feature>
<feature type="transmembrane region" description="Helical" evidence="10">
    <location>
        <begin position="927"/>
        <end position="949"/>
    </location>
</feature>
<dbReference type="SUPFAM" id="SSF82693">
    <property type="entry name" value="Multidrug efflux transporter AcrB pore domain, PN1, PN2, PC1 and PC2 subdomains"/>
    <property type="match status" value="3"/>
</dbReference>
<name>A0AAP5MAY6_9CYAN</name>
<comment type="similarity">
    <text evidence="2">Belongs to the resistance-nodulation-cell division (RND) (TC 2.A.6) family.</text>
</comment>
<gene>
    <name evidence="11" type="ORF">G7B40_017975</name>
</gene>
<dbReference type="Gene3D" id="3.30.70.1320">
    <property type="entry name" value="Multidrug efflux transporter AcrB pore domain like"/>
    <property type="match status" value="1"/>
</dbReference>
<keyword evidence="7 10" id="KW-1133">Transmembrane helix</keyword>
<dbReference type="AlphaFoldDB" id="A0AAP5MAY6"/>